<keyword evidence="1 5" id="KW-0489">Methyltransferase</keyword>
<dbReference type="RefSeq" id="WP_172511082.1">
    <property type="nucleotide sequence ID" value="NZ_CP032549.1"/>
</dbReference>
<evidence type="ECO:0000313" key="8">
    <source>
        <dbReference type="EMBL" id="QIV85865.1"/>
    </source>
</evidence>
<gene>
    <name evidence="8" type="ORF">D3791_01230</name>
</gene>
<dbReference type="GO" id="GO:0008173">
    <property type="term" value="F:RNA methyltransferase activity"/>
    <property type="evidence" value="ECO:0007669"/>
    <property type="project" value="InterPro"/>
</dbReference>
<dbReference type="InterPro" id="IPR001678">
    <property type="entry name" value="MeTrfase_RsmB-F_NOP2_dom"/>
</dbReference>
<dbReference type="AlphaFoldDB" id="A0A6H0SHP6"/>
<dbReference type="Pfam" id="PF01189">
    <property type="entry name" value="Methyltr_RsmB-F"/>
    <property type="match status" value="1"/>
</dbReference>
<keyword evidence="9" id="KW-1185">Reference proteome</keyword>
<dbReference type="PANTHER" id="PTHR22807:SF53">
    <property type="entry name" value="RIBOSOMAL RNA SMALL SUBUNIT METHYLTRANSFERASE B-RELATED"/>
    <property type="match status" value="1"/>
</dbReference>
<evidence type="ECO:0000313" key="9">
    <source>
        <dbReference type="Proteomes" id="UP000502331"/>
    </source>
</evidence>
<evidence type="ECO:0000256" key="6">
    <source>
        <dbReference type="SAM" id="MobiDB-lite"/>
    </source>
</evidence>
<keyword evidence="2 5" id="KW-0808">Transferase</keyword>
<dbReference type="GO" id="GO:0003723">
    <property type="term" value="F:RNA binding"/>
    <property type="evidence" value="ECO:0007669"/>
    <property type="project" value="UniProtKB-UniRule"/>
</dbReference>
<dbReference type="GO" id="GO:0006355">
    <property type="term" value="P:regulation of DNA-templated transcription"/>
    <property type="evidence" value="ECO:0007669"/>
    <property type="project" value="InterPro"/>
</dbReference>
<feature type="domain" description="SAM-dependent MTase RsmB/NOP-type" evidence="7">
    <location>
        <begin position="206"/>
        <end position="507"/>
    </location>
</feature>
<comment type="similarity">
    <text evidence="5">Belongs to the class I-like SAM-binding methyltransferase superfamily. RsmB/NOP family.</text>
</comment>
<keyword evidence="3 5" id="KW-0949">S-adenosyl-L-methionine</keyword>
<dbReference type="Gene3D" id="3.40.50.150">
    <property type="entry name" value="Vaccinia Virus protein VP39"/>
    <property type="match status" value="1"/>
</dbReference>
<dbReference type="InterPro" id="IPR029063">
    <property type="entry name" value="SAM-dependent_MTases_sf"/>
</dbReference>
<dbReference type="EMBL" id="CP032549">
    <property type="protein sequence ID" value="QIV85865.1"/>
    <property type="molecule type" value="Genomic_DNA"/>
</dbReference>
<dbReference type="SUPFAM" id="SSF53335">
    <property type="entry name" value="S-adenosyl-L-methionine-dependent methyltransferases"/>
    <property type="match status" value="1"/>
</dbReference>
<dbReference type="InterPro" id="IPR006027">
    <property type="entry name" value="NusB_RsmB_TIM44"/>
</dbReference>
<dbReference type="InterPro" id="IPR023267">
    <property type="entry name" value="RCMT"/>
</dbReference>
<protein>
    <submittedName>
        <fullName evidence="8">rRNA small subunit methyltransferase B</fullName>
    </submittedName>
</protein>
<dbReference type="PANTHER" id="PTHR22807">
    <property type="entry name" value="NOP2 YEAST -RELATED NOL1/NOP2/FMU SUN DOMAIN-CONTAINING"/>
    <property type="match status" value="1"/>
</dbReference>
<evidence type="ECO:0000256" key="2">
    <source>
        <dbReference type="ARBA" id="ARBA00022679"/>
    </source>
</evidence>
<dbReference type="InterPro" id="IPR049560">
    <property type="entry name" value="MeTrfase_RsmB-F_NOP2_cat"/>
</dbReference>
<dbReference type="PRINTS" id="PR02008">
    <property type="entry name" value="RCMTFAMILY"/>
</dbReference>
<evidence type="ECO:0000256" key="3">
    <source>
        <dbReference type="ARBA" id="ARBA00022691"/>
    </source>
</evidence>
<reference evidence="8 9" key="1">
    <citation type="submission" date="2018-09" db="EMBL/GenBank/DDBJ databases">
        <title>Glutamicibacter mishrai S5-52T (LMG 29155T = KCTC 39846T).</title>
        <authorList>
            <person name="Das S.K."/>
        </authorList>
    </citation>
    <scope>NUCLEOTIDE SEQUENCE [LARGE SCALE GENOMIC DNA]</scope>
    <source>
        <strain evidence="8 9">S5-52</strain>
    </source>
</reference>
<dbReference type="SUPFAM" id="SSF48013">
    <property type="entry name" value="NusB-like"/>
    <property type="match status" value="1"/>
</dbReference>
<sequence length="508" mass="54359">MSGQEPRGGYRDNEPRRNAQGRTRNRGQAGPRQYSQSAPGQRKRQADPARLVAFKVLREVSGSDAYANLVLPKMIREYQLDRRDAGFATELAYGALRGQGFYDAILGTLVDRPLAELDPAILDALRLGAHQLLAMRVPKHAALDETVSLARAQIGAGPSGLINAVLRRVSAQEAQDWTQQLAGAASSESERLSIEHSHPDWIVRALRGALIAHGRDASEIEALLEADNLAPLVNLVALPGLGDLSGALEAGAEPGSLLADSATYKHGDVARVPGVKEGTVRVQDAGSQVMARALASVALPDDGEDRYWLDLCAGPGGKAALLGAIAVQRDARLTANEPTAHRARLVANSLDAVPHGYWMVTEQDGRDFGGEDYAGDYDRIMVDAPCSGLGALRRRPESRWRKAPRDIPELTALQGELLDAAFNAVRVGGVIGFVTCSPHQAETRLVVEDFLKRHENAALLDTGAAVTDVVYPQTPAAGHALGEGSTVQLWPHIHGTDAMFMAILTKKA</sequence>
<dbReference type="Gene3D" id="1.10.940.10">
    <property type="entry name" value="NusB-like"/>
    <property type="match status" value="1"/>
</dbReference>
<feature type="binding site" evidence="5">
    <location>
        <position position="337"/>
    </location>
    <ligand>
        <name>S-adenosyl-L-methionine</name>
        <dbReference type="ChEBI" id="CHEBI:59789"/>
    </ligand>
</feature>
<organism evidence="8 9">
    <name type="scientific">Glutamicibacter mishrai</name>
    <dbReference type="NCBI Taxonomy" id="1775880"/>
    <lineage>
        <taxon>Bacteria</taxon>
        <taxon>Bacillati</taxon>
        <taxon>Actinomycetota</taxon>
        <taxon>Actinomycetes</taxon>
        <taxon>Micrococcales</taxon>
        <taxon>Micrococcaceae</taxon>
        <taxon>Glutamicibacter</taxon>
    </lineage>
</organism>
<accession>A0A6H0SHP6</accession>
<name>A0A6H0SHP6_9MICC</name>
<feature type="active site" description="Nucleophile" evidence="5">
    <location>
        <position position="436"/>
    </location>
</feature>
<keyword evidence="4 5" id="KW-0694">RNA-binding</keyword>
<feature type="binding site" evidence="5">
    <location>
        <position position="364"/>
    </location>
    <ligand>
        <name>S-adenosyl-L-methionine</name>
        <dbReference type="ChEBI" id="CHEBI:59789"/>
    </ligand>
</feature>
<dbReference type="InterPro" id="IPR035926">
    <property type="entry name" value="NusB-like_sf"/>
</dbReference>
<proteinExistence type="inferred from homology"/>
<feature type="binding site" evidence="5">
    <location>
        <begin position="312"/>
        <end position="318"/>
    </location>
    <ligand>
        <name>S-adenosyl-L-methionine</name>
        <dbReference type="ChEBI" id="CHEBI:59789"/>
    </ligand>
</feature>
<evidence type="ECO:0000256" key="1">
    <source>
        <dbReference type="ARBA" id="ARBA00022603"/>
    </source>
</evidence>
<dbReference type="Proteomes" id="UP000502331">
    <property type="component" value="Chromosome"/>
</dbReference>
<feature type="region of interest" description="Disordered" evidence="6">
    <location>
        <begin position="1"/>
        <end position="47"/>
    </location>
</feature>
<feature type="binding site" evidence="5">
    <location>
        <position position="383"/>
    </location>
    <ligand>
        <name>S-adenosyl-L-methionine</name>
        <dbReference type="ChEBI" id="CHEBI:59789"/>
    </ligand>
</feature>
<dbReference type="GO" id="GO:0001510">
    <property type="term" value="P:RNA methylation"/>
    <property type="evidence" value="ECO:0007669"/>
    <property type="project" value="InterPro"/>
</dbReference>
<feature type="compositionally biased region" description="Basic and acidic residues" evidence="6">
    <location>
        <begin position="8"/>
        <end position="17"/>
    </location>
</feature>
<dbReference type="Pfam" id="PF01029">
    <property type="entry name" value="NusB"/>
    <property type="match status" value="1"/>
</dbReference>
<evidence type="ECO:0000259" key="7">
    <source>
        <dbReference type="PROSITE" id="PS51686"/>
    </source>
</evidence>
<evidence type="ECO:0000256" key="5">
    <source>
        <dbReference type="PROSITE-ProRule" id="PRU01023"/>
    </source>
</evidence>
<dbReference type="PROSITE" id="PS51686">
    <property type="entry name" value="SAM_MT_RSMB_NOP"/>
    <property type="match status" value="1"/>
</dbReference>
<evidence type="ECO:0000256" key="4">
    <source>
        <dbReference type="ARBA" id="ARBA00022884"/>
    </source>
</evidence>